<accession>A0ABT2MS12</accession>
<comment type="caution">
    <text evidence="2">The sequence shown here is derived from an EMBL/GenBank/DDBJ whole genome shotgun (WGS) entry which is preliminary data.</text>
</comment>
<keyword evidence="1" id="KW-0812">Transmembrane</keyword>
<proteinExistence type="predicted"/>
<sequence length="179" mass="20141">MDTTILSSTFFLTLLMTIGLLFFIRASVKDRTEELQWVTEQPEEAILPELQGYFDRRAYRVKAVDGERNQVTFEGYVRPSWFLAIFLTLLAAVGMLCLGLILSMVIPQGGNVFLGLILLSPVAGWFYWQNSGRMEQVSLQVKSLESSGDNSTQNRITVTGHRDELAVLKQTLGPRYSQG</sequence>
<feature type="transmembrane region" description="Helical" evidence="1">
    <location>
        <begin position="81"/>
        <end position="106"/>
    </location>
</feature>
<evidence type="ECO:0000313" key="3">
    <source>
        <dbReference type="Proteomes" id="UP001525890"/>
    </source>
</evidence>
<feature type="transmembrane region" description="Helical" evidence="1">
    <location>
        <begin position="6"/>
        <end position="24"/>
    </location>
</feature>
<gene>
    <name evidence="2" type="ORF">NG799_14460</name>
</gene>
<keyword evidence="3" id="KW-1185">Reference proteome</keyword>
<dbReference type="PANTHER" id="PTHR35302:SF1">
    <property type="entry name" value="PROTEIN COFACTOR ASSEMBLY OF COMPLEX C SUBUNIT B CCB1, CHLOROPLASTIC"/>
    <property type="match status" value="1"/>
</dbReference>
<dbReference type="Pfam" id="PF12046">
    <property type="entry name" value="CCB1"/>
    <property type="match status" value="1"/>
</dbReference>
<dbReference type="RefSeq" id="WP_368007114.1">
    <property type="nucleotide sequence ID" value="NZ_JAMXFF010000020.1"/>
</dbReference>
<reference evidence="2 3" key="1">
    <citation type="journal article" date="2022" name="Front. Microbiol.">
        <title>High genomic differentiation and limited gene flow indicate recent cryptic speciation within the genus Laspinema (cyanobacteria).</title>
        <authorList>
            <person name="Stanojkovic A."/>
            <person name="Skoupy S."/>
            <person name="Skaloud P."/>
            <person name="Dvorak P."/>
        </authorList>
    </citation>
    <scope>NUCLEOTIDE SEQUENCE [LARGE SCALE GENOMIC DNA]</scope>
    <source>
        <strain evidence="2 3">D2a</strain>
    </source>
</reference>
<evidence type="ECO:0000313" key="2">
    <source>
        <dbReference type="EMBL" id="MCT7967540.1"/>
    </source>
</evidence>
<dbReference type="PANTHER" id="PTHR35302">
    <property type="match status" value="1"/>
</dbReference>
<feature type="transmembrane region" description="Helical" evidence="1">
    <location>
        <begin position="112"/>
        <end position="128"/>
    </location>
</feature>
<dbReference type="EMBL" id="JAMXFF010000020">
    <property type="protein sequence ID" value="MCT7967540.1"/>
    <property type="molecule type" value="Genomic_DNA"/>
</dbReference>
<organism evidence="2 3">
    <name type="scientific">Laspinema palackyanum D2a</name>
    <dbReference type="NCBI Taxonomy" id="2953684"/>
    <lineage>
        <taxon>Bacteria</taxon>
        <taxon>Bacillati</taxon>
        <taxon>Cyanobacteriota</taxon>
        <taxon>Cyanophyceae</taxon>
        <taxon>Oscillatoriophycideae</taxon>
        <taxon>Oscillatoriales</taxon>
        <taxon>Laspinemataceae</taxon>
        <taxon>Laspinema</taxon>
        <taxon>Laspinema palackyanum</taxon>
    </lineage>
</organism>
<protein>
    <submittedName>
        <fullName evidence="2">Cofactor assembly of complex C subunit B</fullName>
    </submittedName>
</protein>
<evidence type="ECO:0000256" key="1">
    <source>
        <dbReference type="SAM" id="Phobius"/>
    </source>
</evidence>
<dbReference type="Proteomes" id="UP001525890">
    <property type="component" value="Unassembled WGS sequence"/>
</dbReference>
<keyword evidence="1" id="KW-0472">Membrane</keyword>
<name>A0ABT2MS12_9CYAN</name>
<keyword evidence="1" id="KW-1133">Transmembrane helix</keyword>
<dbReference type="InterPro" id="IPR021919">
    <property type="entry name" value="CCB1"/>
</dbReference>